<reference evidence="1 2" key="1">
    <citation type="submission" date="2007-08" db="EMBL/GenBank/DDBJ databases">
        <title>Complete sequence of Roseiflexus castenholzii DSM 13941.</title>
        <authorList>
            <consortium name="US DOE Joint Genome Institute"/>
            <person name="Copeland A."/>
            <person name="Lucas S."/>
            <person name="Lapidus A."/>
            <person name="Barry K."/>
            <person name="Glavina del Rio T."/>
            <person name="Dalin E."/>
            <person name="Tice H."/>
            <person name="Pitluck S."/>
            <person name="Thompson L.S."/>
            <person name="Brettin T."/>
            <person name="Bruce D."/>
            <person name="Detter J.C."/>
            <person name="Han C."/>
            <person name="Tapia R."/>
            <person name="Schmutz J."/>
            <person name="Larimer F."/>
            <person name="Land M."/>
            <person name="Hauser L."/>
            <person name="Kyrpides N."/>
            <person name="Mikhailova N."/>
            <person name="Bryant D.A."/>
            <person name="Hanada S."/>
            <person name="Tsukatani Y."/>
            <person name="Richardson P."/>
        </authorList>
    </citation>
    <scope>NUCLEOTIDE SEQUENCE [LARGE SCALE GENOMIC DNA]</scope>
    <source>
        <strain evidence="2">DSM 13941 / HLO8</strain>
    </source>
</reference>
<dbReference type="PANTHER" id="PTHR36441:SF1">
    <property type="entry name" value="DUF503 DOMAIN-CONTAINING PROTEIN"/>
    <property type="match status" value="1"/>
</dbReference>
<protein>
    <recommendedName>
        <fullName evidence="3">YlxP-like protein</fullName>
    </recommendedName>
</protein>
<dbReference type="KEGG" id="rca:Rcas_4087"/>
<sequence>MIVAACMVTLRLPGIRSLKEKRSIVKSLLGRMRNRFNVSVTEVDAHDNHGRAVIGIACVSGSGDYVEGQIQAVLRWIEEERPDLEILAADIELL</sequence>
<dbReference type="Proteomes" id="UP000000263">
    <property type="component" value="Chromosome"/>
</dbReference>
<gene>
    <name evidence="1" type="ordered locus">Rcas_4087</name>
</gene>
<dbReference type="Pfam" id="PF04456">
    <property type="entry name" value="DUF503"/>
    <property type="match status" value="1"/>
</dbReference>
<dbReference type="EMBL" id="CP000804">
    <property type="protein sequence ID" value="ABU60119.1"/>
    <property type="molecule type" value="Genomic_DNA"/>
</dbReference>
<dbReference type="SUPFAM" id="SSF103007">
    <property type="entry name" value="Hypothetical protein TT1725"/>
    <property type="match status" value="1"/>
</dbReference>
<dbReference type="HOGENOM" id="CLU_149981_2_2_0"/>
<dbReference type="InterPro" id="IPR036746">
    <property type="entry name" value="TT1725-like_sf"/>
</dbReference>
<evidence type="ECO:0008006" key="3">
    <source>
        <dbReference type="Google" id="ProtNLM"/>
    </source>
</evidence>
<dbReference type="eggNOG" id="COG1550">
    <property type="taxonomic scope" value="Bacteria"/>
</dbReference>
<dbReference type="AlphaFoldDB" id="A7NRC3"/>
<name>A7NRC3_ROSCS</name>
<dbReference type="Gene3D" id="3.30.70.1120">
    <property type="entry name" value="TT1725-like"/>
    <property type="match status" value="1"/>
</dbReference>
<dbReference type="InterPro" id="IPR007546">
    <property type="entry name" value="DUF503"/>
</dbReference>
<dbReference type="STRING" id="383372.Rcas_4087"/>
<evidence type="ECO:0000313" key="2">
    <source>
        <dbReference type="Proteomes" id="UP000000263"/>
    </source>
</evidence>
<keyword evidence="2" id="KW-1185">Reference proteome</keyword>
<proteinExistence type="predicted"/>
<organism evidence="1 2">
    <name type="scientific">Roseiflexus castenholzii (strain DSM 13941 / HLO8)</name>
    <dbReference type="NCBI Taxonomy" id="383372"/>
    <lineage>
        <taxon>Bacteria</taxon>
        <taxon>Bacillati</taxon>
        <taxon>Chloroflexota</taxon>
        <taxon>Chloroflexia</taxon>
        <taxon>Chloroflexales</taxon>
        <taxon>Roseiflexineae</taxon>
        <taxon>Roseiflexaceae</taxon>
        <taxon>Roseiflexus</taxon>
    </lineage>
</organism>
<dbReference type="PANTHER" id="PTHR36441">
    <property type="entry name" value="HYPOTHETICAL CYTOSOLIC PROTEIN"/>
    <property type="match status" value="1"/>
</dbReference>
<dbReference type="OrthoDB" id="9809023at2"/>
<accession>A7NRC3</accession>
<evidence type="ECO:0000313" key="1">
    <source>
        <dbReference type="EMBL" id="ABU60119.1"/>
    </source>
</evidence>